<dbReference type="RefSeq" id="WP_290261879.1">
    <property type="nucleotide sequence ID" value="NZ_JAUFQG010000004.1"/>
</dbReference>
<proteinExistence type="predicted"/>
<comment type="caution">
    <text evidence="2">The sequence shown here is derived from an EMBL/GenBank/DDBJ whole genome shotgun (WGS) entry which is preliminary data.</text>
</comment>
<name>A0ABV8V1N7_9GAMM</name>
<protein>
    <submittedName>
        <fullName evidence="2">Helix-turn-helix domain-containing protein</fullName>
    </submittedName>
</protein>
<keyword evidence="3" id="KW-1185">Reference proteome</keyword>
<evidence type="ECO:0000259" key="1">
    <source>
        <dbReference type="PROSITE" id="PS50943"/>
    </source>
</evidence>
<dbReference type="EMBL" id="JBHSCX010000002">
    <property type="protein sequence ID" value="MFC4360924.1"/>
    <property type="molecule type" value="Genomic_DNA"/>
</dbReference>
<dbReference type="InterPro" id="IPR001387">
    <property type="entry name" value="Cro/C1-type_HTH"/>
</dbReference>
<sequence length="244" mass="27877">MAQVAAIIDTLKSCLKAHGLRYVEVAQALNLSEASVKRLFRMRSFDLEQLQAICQLMGMEISDLIQTMQQHNPGLVQLSLAQEEEIAKDPATLLIAVCVLNRWTAEEMVSFYRFKMTDIIRKLALLDKLNIIELLPNNHIKLKVAANFHWQPNGPIAKFFKHTIERELFNADFEQPANHLAILNGMLSPQSTQAFQLKLNKLAQEFDQLNNADAALDVSKRDGVTLVLAMRDWHYTSFQRFIRT</sequence>
<dbReference type="PROSITE" id="PS50943">
    <property type="entry name" value="HTH_CROC1"/>
    <property type="match status" value="1"/>
</dbReference>
<dbReference type="InterPro" id="IPR010982">
    <property type="entry name" value="Lambda_DNA-bd_dom_sf"/>
</dbReference>
<dbReference type="Pfam" id="PF13443">
    <property type="entry name" value="HTH_26"/>
    <property type="match status" value="1"/>
</dbReference>
<accession>A0ABV8V1N7</accession>
<dbReference type="SUPFAM" id="SSF47413">
    <property type="entry name" value="lambda repressor-like DNA-binding domains"/>
    <property type="match status" value="1"/>
</dbReference>
<dbReference type="SMART" id="SM00530">
    <property type="entry name" value="HTH_XRE"/>
    <property type="match status" value="1"/>
</dbReference>
<evidence type="ECO:0000313" key="2">
    <source>
        <dbReference type="EMBL" id="MFC4360924.1"/>
    </source>
</evidence>
<dbReference type="Gene3D" id="1.10.260.40">
    <property type="entry name" value="lambda repressor-like DNA-binding domains"/>
    <property type="match status" value="1"/>
</dbReference>
<gene>
    <name evidence="2" type="ORF">ACFOX3_01350</name>
</gene>
<organism evidence="2 3">
    <name type="scientific">Simiduia curdlanivorans</name>
    <dbReference type="NCBI Taxonomy" id="1492769"/>
    <lineage>
        <taxon>Bacteria</taxon>
        <taxon>Pseudomonadati</taxon>
        <taxon>Pseudomonadota</taxon>
        <taxon>Gammaproteobacteria</taxon>
        <taxon>Cellvibrionales</taxon>
        <taxon>Cellvibrionaceae</taxon>
        <taxon>Simiduia</taxon>
    </lineage>
</organism>
<reference evidence="3" key="1">
    <citation type="journal article" date="2019" name="Int. J. Syst. Evol. Microbiol.">
        <title>The Global Catalogue of Microorganisms (GCM) 10K type strain sequencing project: providing services to taxonomists for standard genome sequencing and annotation.</title>
        <authorList>
            <consortium name="The Broad Institute Genomics Platform"/>
            <consortium name="The Broad Institute Genome Sequencing Center for Infectious Disease"/>
            <person name="Wu L."/>
            <person name="Ma J."/>
        </authorList>
    </citation>
    <scope>NUCLEOTIDE SEQUENCE [LARGE SCALE GENOMIC DNA]</scope>
    <source>
        <strain evidence="3">CECT 8570</strain>
    </source>
</reference>
<feature type="domain" description="HTH cro/C1-type" evidence="1">
    <location>
        <begin position="11"/>
        <end position="64"/>
    </location>
</feature>
<dbReference type="Proteomes" id="UP001595840">
    <property type="component" value="Unassembled WGS sequence"/>
</dbReference>
<evidence type="ECO:0000313" key="3">
    <source>
        <dbReference type="Proteomes" id="UP001595840"/>
    </source>
</evidence>